<dbReference type="AlphaFoldDB" id="A0A1H3YP18"/>
<dbReference type="GO" id="GO:0006189">
    <property type="term" value="P:'de novo' IMP biosynthetic process"/>
    <property type="evidence" value="ECO:0007669"/>
    <property type="project" value="UniProtKB-UniRule"/>
</dbReference>
<name>A0A1H3YP18_9FIRM</name>
<comment type="similarity">
    <text evidence="4">Belongs to the GART family.</text>
</comment>
<dbReference type="GO" id="GO:0004644">
    <property type="term" value="F:phosphoribosylglycinamide formyltransferase activity"/>
    <property type="evidence" value="ECO:0007669"/>
    <property type="project" value="UniProtKB-UniRule"/>
</dbReference>
<dbReference type="STRING" id="81409.SAMN04515656_10448"/>
<dbReference type="GO" id="GO:0005737">
    <property type="term" value="C:cytoplasm"/>
    <property type="evidence" value="ECO:0007669"/>
    <property type="project" value="TreeGrafter"/>
</dbReference>
<dbReference type="OrthoDB" id="9806170at2"/>
<dbReference type="InterPro" id="IPR002376">
    <property type="entry name" value="Formyl_transf_N"/>
</dbReference>
<organism evidence="6 7">
    <name type="scientific">Eubacterium aggregans</name>
    <dbReference type="NCBI Taxonomy" id="81409"/>
    <lineage>
        <taxon>Bacteria</taxon>
        <taxon>Bacillati</taxon>
        <taxon>Bacillota</taxon>
        <taxon>Clostridia</taxon>
        <taxon>Eubacteriales</taxon>
        <taxon>Eubacteriaceae</taxon>
        <taxon>Eubacterium</taxon>
    </lineage>
</organism>
<feature type="domain" description="Formyl transferase N-terminal" evidence="5">
    <location>
        <begin position="3"/>
        <end position="184"/>
    </location>
</feature>
<dbReference type="HAMAP" id="MF_01930">
    <property type="entry name" value="PurN"/>
    <property type="match status" value="1"/>
</dbReference>
<accession>A0A1H3YP18</accession>
<evidence type="ECO:0000256" key="3">
    <source>
        <dbReference type="ARBA" id="ARBA00022755"/>
    </source>
</evidence>
<feature type="active site" description="Proton donor" evidence="4">
    <location>
        <position position="107"/>
    </location>
</feature>
<dbReference type="RefSeq" id="WP_090305034.1">
    <property type="nucleotide sequence ID" value="NZ_FNRK01000004.1"/>
</dbReference>
<comment type="catalytic activity">
    <reaction evidence="4">
        <text>N(1)-(5-phospho-beta-D-ribosyl)glycinamide + (6R)-10-formyltetrahydrofolate = N(2)-formyl-N(1)-(5-phospho-beta-D-ribosyl)glycinamide + (6S)-5,6,7,8-tetrahydrofolate + H(+)</text>
        <dbReference type="Rhea" id="RHEA:15053"/>
        <dbReference type="ChEBI" id="CHEBI:15378"/>
        <dbReference type="ChEBI" id="CHEBI:57453"/>
        <dbReference type="ChEBI" id="CHEBI:143788"/>
        <dbReference type="ChEBI" id="CHEBI:147286"/>
        <dbReference type="ChEBI" id="CHEBI:195366"/>
        <dbReference type="EC" id="2.1.2.2"/>
    </reaction>
</comment>
<evidence type="ECO:0000256" key="1">
    <source>
        <dbReference type="ARBA" id="ARBA00005054"/>
    </source>
</evidence>
<reference evidence="6 7" key="1">
    <citation type="submission" date="2016-10" db="EMBL/GenBank/DDBJ databases">
        <authorList>
            <person name="de Groot N.N."/>
        </authorList>
    </citation>
    <scope>NUCLEOTIDE SEQUENCE [LARGE SCALE GENOMIC DNA]</scope>
    <source>
        <strain evidence="6 7">SR12</strain>
    </source>
</reference>
<dbReference type="CDD" id="cd08645">
    <property type="entry name" value="FMT_core_GART"/>
    <property type="match status" value="1"/>
</dbReference>
<evidence type="ECO:0000313" key="7">
    <source>
        <dbReference type="Proteomes" id="UP000199394"/>
    </source>
</evidence>
<protein>
    <recommendedName>
        <fullName evidence="4">Phosphoribosylglycinamide formyltransferase</fullName>
        <ecNumber evidence="4">2.1.2.2</ecNumber>
    </recommendedName>
    <alternativeName>
        <fullName evidence="4">5'-phosphoribosylglycinamide transformylase</fullName>
    </alternativeName>
    <alternativeName>
        <fullName evidence="4">GAR transformylase</fullName>
        <shortName evidence="4">GART</shortName>
    </alternativeName>
</protein>
<feature type="binding site" evidence="4">
    <location>
        <begin position="88"/>
        <end position="91"/>
    </location>
    <ligand>
        <name>(6R)-10-formyltetrahydrofolate</name>
        <dbReference type="ChEBI" id="CHEBI:195366"/>
    </ligand>
</feature>
<dbReference type="Proteomes" id="UP000199394">
    <property type="component" value="Unassembled WGS sequence"/>
</dbReference>
<dbReference type="PANTHER" id="PTHR43369:SF2">
    <property type="entry name" value="PHOSPHORIBOSYLGLYCINAMIDE FORMYLTRANSFERASE"/>
    <property type="match status" value="1"/>
</dbReference>
<dbReference type="EMBL" id="FNRK01000004">
    <property type="protein sequence ID" value="SEA13349.1"/>
    <property type="molecule type" value="Genomic_DNA"/>
</dbReference>
<evidence type="ECO:0000313" key="6">
    <source>
        <dbReference type="EMBL" id="SEA13349.1"/>
    </source>
</evidence>
<dbReference type="Gene3D" id="3.40.50.170">
    <property type="entry name" value="Formyl transferase, N-terminal domain"/>
    <property type="match status" value="1"/>
</dbReference>
<dbReference type="PANTHER" id="PTHR43369">
    <property type="entry name" value="PHOSPHORIBOSYLGLYCINAMIDE FORMYLTRANSFERASE"/>
    <property type="match status" value="1"/>
</dbReference>
<comment type="pathway">
    <text evidence="1 4">Purine metabolism; IMP biosynthesis via de novo pathway; N(2)-formyl-N(1)-(5-phospho-D-ribosyl)glycinamide from N(1)-(5-phospho-D-ribosyl)glycinamide (10-formyl THF route): step 1/1.</text>
</comment>
<dbReference type="SUPFAM" id="SSF53328">
    <property type="entry name" value="Formyltransferase"/>
    <property type="match status" value="1"/>
</dbReference>
<dbReference type="InterPro" id="IPR036477">
    <property type="entry name" value="Formyl_transf_N_sf"/>
</dbReference>
<keyword evidence="3 4" id="KW-0658">Purine biosynthesis</keyword>
<comment type="caution">
    <text evidence="4">Lacks conserved residue(s) required for the propagation of feature annotation.</text>
</comment>
<dbReference type="Pfam" id="PF00551">
    <property type="entry name" value="Formyl_trans_N"/>
    <property type="match status" value="1"/>
</dbReference>
<evidence type="ECO:0000256" key="2">
    <source>
        <dbReference type="ARBA" id="ARBA00022679"/>
    </source>
</evidence>
<feature type="binding site" evidence="4">
    <location>
        <position position="105"/>
    </location>
    <ligand>
        <name>(6R)-10-formyltetrahydrofolate</name>
        <dbReference type="ChEBI" id="CHEBI:195366"/>
    </ligand>
</feature>
<keyword evidence="2 4" id="KW-0808">Transferase</keyword>
<keyword evidence="7" id="KW-1185">Reference proteome</keyword>
<dbReference type="NCBIfam" id="TIGR00639">
    <property type="entry name" value="PurN"/>
    <property type="match status" value="1"/>
</dbReference>
<gene>
    <name evidence="4" type="primary">purN</name>
    <name evidence="6" type="ORF">SAMN04515656_10448</name>
</gene>
<dbReference type="InterPro" id="IPR004607">
    <property type="entry name" value="GART"/>
</dbReference>
<feature type="site" description="Raises pKa of active site His" evidence="4">
    <location>
        <position position="148"/>
    </location>
</feature>
<dbReference type="UniPathway" id="UPA00074">
    <property type="reaction ID" value="UER00126"/>
</dbReference>
<evidence type="ECO:0000259" key="5">
    <source>
        <dbReference type="Pfam" id="PF00551"/>
    </source>
</evidence>
<comment type="function">
    <text evidence="4">Catalyzes the transfer of a formyl group from 10-formyltetrahydrofolate to 5-phospho-ribosyl-glycinamide (GAR), producing 5-phospho-ribosyl-N-formylglycinamide (FGAR) and tetrahydrofolate.</text>
</comment>
<dbReference type="EC" id="2.1.2.2" evidence="4"/>
<evidence type="ECO:0000256" key="4">
    <source>
        <dbReference type="HAMAP-Rule" id="MF_01930"/>
    </source>
</evidence>
<proteinExistence type="inferred from homology"/>
<sequence>MLKIGVLVSGGGTDLQSVIDGVHGKTGEIALVLSNNPEAYGLTRARSASIPTAVVVEADCDGVVDFNGKMVEALQAAGVELVVLAGFMRIITPNFVAAYPQAIINIHPALIPAFCGEGFYGMHVHNAVYDYGVKVTGATVHFVNEEADGGPIIAQRVVEILDDDTPESIQKRVLAVEHELLPWVVEQFCLGRVSVDGRHVRIDGSIG</sequence>